<evidence type="ECO:0000256" key="1">
    <source>
        <dbReference type="PROSITE-ProRule" id="PRU00339"/>
    </source>
</evidence>
<proteinExistence type="predicted"/>
<dbReference type="InterPro" id="IPR019734">
    <property type="entry name" value="TPR_rpt"/>
</dbReference>
<accession>A0ABS2NTU1</accession>
<reference evidence="2 3" key="1">
    <citation type="submission" date="2021-01" db="EMBL/GenBank/DDBJ databases">
        <title>Genomic Encyclopedia of Type Strains, Phase IV (KMG-IV): sequencing the most valuable type-strain genomes for metagenomic binning, comparative biology and taxonomic classification.</title>
        <authorList>
            <person name="Goeker M."/>
        </authorList>
    </citation>
    <scope>NUCLEOTIDE SEQUENCE [LARGE SCALE GENOMIC DNA]</scope>
    <source>
        <strain evidence="2 3">DSM 25890</strain>
    </source>
</reference>
<evidence type="ECO:0000313" key="2">
    <source>
        <dbReference type="EMBL" id="MBM7616236.1"/>
    </source>
</evidence>
<sequence length="211" mass="24340">MPGWQKFYEEHKDKNFEVLSIAVDINGADVVKPYANDFNFKTLIDSENILADHYGFKIVPNAIFINEEGKLSLIKQGFSIEQRAHREAIVKLLDNEVPCIELEDTYYIPSGSNGLEVKLAETKYKLAKEYLKNNLKEKALKELDEAILLDGDNFLIRKQRWYIRHPEKFEGDIDVEWQQQQLKNEKEEEAKIMNPENCSSNGCVIPGTTKA</sequence>
<keyword evidence="1" id="KW-0802">TPR repeat</keyword>
<gene>
    <name evidence="2" type="ORF">JOC73_002818</name>
</gene>
<dbReference type="PROSITE" id="PS50005">
    <property type="entry name" value="TPR"/>
    <property type="match status" value="1"/>
</dbReference>
<evidence type="ECO:0008006" key="4">
    <source>
        <dbReference type="Google" id="ProtNLM"/>
    </source>
</evidence>
<protein>
    <recommendedName>
        <fullName evidence="4">Thioredoxin family protein</fullName>
    </recommendedName>
</protein>
<dbReference type="RefSeq" id="WP_204404251.1">
    <property type="nucleotide sequence ID" value="NZ_JAFBEE010000028.1"/>
</dbReference>
<organism evidence="2 3">
    <name type="scientific">Alkaliphilus hydrothermalis</name>
    <dbReference type="NCBI Taxonomy" id="1482730"/>
    <lineage>
        <taxon>Bacteria</taxon>
        <taxon>Bacillati</taxon>
        <taxon>Bacillota</taxon>
        <taxon>Clostridia</taxon>
        <taxon>Peptostreptococcales</taxon>
        <taxon>Natronincolaceae</taxon>
        <taxon>Alkaliphilus</taxon>
    </lineage>
</organism>
<dbReference type="SUPFAM" id="SSF52833">
    <property type="entry name" value="Thioredoxin-like"/>
    <property type="match status" value="1"/>
</dbReference>
<evidence type="ECO:0000313" key="3">
    <source>
        <dbReference type="Proteomes" id="UP001314796"/>
    </source>
</evidence>
<comment type="caution">
    <text evidence="2">The sequence shown here is derived from an EMBL/GenBank/DDBJ whole genome shotgun (WGS) entry which is preliminary data.</text>
</comment>
<dbReference type="InterPro" id="IPR036249">
    <property type="entry name" value="Thioredoxin-like_sf"/>
</dbReference>
<dbReference type="Proteomes" id="UP001314796">
    <property type="component" value="Unassembled WGS sequence"/>
</dbReference>
<dbReference type="EMBL" id="JAFBEE010000028">
    <property type="protein sequence ID" value="MBM7616236.1"/>
    <property type="molecule type" value="Genomic_DNA"/>
</dbReference>
<feature type="repeat" description="TPR" evidence="1">
    <location>
        <begin position="120"/>
        <end position="153"/>
    </location>
</feature>
<dbReference type="CDD" id="cd02966">
    <property type="entry name" value="TlpA_like_family"/>
    <property type="match status" value="1"/>
</dbReference>
<dbReference type="Gene3D" id="3.40.30.10">
    <property type="entry name" value="Glutaredoxin"/>
    <property type="match status" value="1"/>
</dbReference>
<name>A0ABS2NTU1_9FIRM</name>
<keyword evidence="3" id="KW-1185">Reference proteome</keyword>